<name>A0ACC3DC12_9PEZI</name>
<sequence length="398" mass="43126">MKERMRLIRRAGVALVAPVPADLPDRWKAIYDAAGRPFPTLNDYIDSTGVFSGLPKPRYPFPQALTSGRLSSENPAIPFQHQRTVNRIPPAASISGPSQTGAQTPQAAHTQSATFPTFHHGWSITKDYIRTTNAAAYAPSKRKRGNDEDATESDRVEPSKKRALTVKVARTGGNSSGGGRTQTKQRRGTLRVRSPLTGTPGRLTAFRQAEEREDFESFEGDSSGETARALTEDARSEEEVGAIGKGGSLAWASFAGTIGLSSCASAPQQLTPDTLASMDTSPPTKRKRPSNNENSEDNSFSKRTKRGEDAETHEEMLGPREIELDGYVNYPDFGTDEVYATTEGAGVGVVSHRDFRISQPSPVVGPLESELGSELFSQTASHNMVFLSLAHDWISDAM</sequence>
<evidence type="ECO:0000313" key="2">
    <source>
        <dbReference type="Proteomes" id="UP001186974"/>
    </source>
</evidence>
<comment type="caution">
    <text evidence="1">The sequence shown here is derived from an EMBL/GenBank/DDBJ whole genome shotgun (WGS) entry which is preliminary data.</text>
</comment>
<keyword evidence="2" id="KW-1185">Reference proteome</keyword>
<dbReference type="Proteomes" id="UP001186974">
    <property type="component" value="Unassembled WGS sequence"/>
</dbReference>
<organism evidence="1 2">
    <name type="scientific">Coniosporium uncinatum</name>
    <dbReference type="NCBI Taxonomy" id="93489"/>
    <lineage>
        <taxon>Eukaryota</taxon>
        <taxon>Fungi</taxon>
        <taxon>Dikarya</taxon>
        <taxon>Ascomycota</taxon>
        <taxon>Pezizomycotina</taxon>
        <taxon>Dothideomycetes</taxon>
        <taxon>Dothideomycetes incertae sedis</taxon>
        <taxon>Coniosporium</taxon>
    </lineage>
</organism>
<dbReference type="EMBL" id="JAWDJW010006399">
    <property type="protein sequence ID" value="KAK3064913.1"/>
    <property type="molecule type" value="Genomic_DNA"/>
</dbReference>
<evidence type="ECO:0000313" key="1">
    <source>
        <dbReference type="EMBL" id="KAK3064913.1"/>
    </source>
</evidence>
<gene>
    <name evidence="1" type="ORF">LTS18_002732</name>
</gene>
<reference evidence="1" key="1">
    <citation type="submission" date="2024-09" db="EMBL/GenBank/DDBJ databases">
        <title>Black Yeasts Isolated from many extreme environments.</title>
        <authorList>
            <person name="Coleine C."/>
            <person name="Stajich J.E."/>
            <person name="Selbmann L."/>
        </authorList>
    </citation>
    <scope>NUCLEOTIDE SEQUENCE</scope>
    <source>
        <strain evidence="1">CCFEE 5737</strain>
    </source>
</reference>
<proteinExistence type="predicted"/>
<accession>A0ACC3DC12</accession>
<protein>
    <submittedName>
        <fullName evidence="1">Uncharacterized protein</fullName>
    </submittedName>
</protein>